<evidence type="ECO:0000256" key="3">
    <source>
        <dbReference type="ARBA" id="ARBA00005735"/>
    </source>
</evidence>
<evidence type="ECO:0000256" key="4">
    <source>
        <dbReference type="ARBA" id="ARBA00022676"/>
    </source>
</evidence>
<dbReference type="InterPro" id="IPR003859">
    <property type="entry name" value="Galactosyl_T"/>
</dbReference>
<proteinExistence type="inferred from homology"/>
<dbReference type="SUPFAM" id="SSF53448">
    <property type="entry name" value="Nucleotide-diphospho-sugar transferases"/>
    <property type="match status" value="1"/>
</dbReference>
<evidence type="ECO:0000256" key="11">
    <source>
        <dbReference type="RuleBase" id="RU368121"/>
    </source>
</evidence>
<keyword evidence="4 11" id="KW-0328">Glycosyltransferase</keyword>
<dbReference type="AlphaFoldDB" id="A0AAW1V024"/>
<dbReference type="Gene3D" id="3.90.550.10">
    <property type="entry name" value="Spore Coat Polysaccharide Biosynthesis Protein SpsA, Chain A"/>
    <property type="match status" value="1"/>
</dbReference>
<dbReference type="InterPro" id="IPR027791">
    <property type="entry name" value="Galactosyl_T_C"/>
</dbReference>
<dbReference type="GO" id="GO:0046872">
    <property type="term" value="F:metal ion binding"/>
    <property type="evidence" value="ECO:0007669"/>
    <property type="project" value="UniProtKB-UniRule"/>
</dbReference>
<evidence type="ECO:0000256" key="8">
    <source>
        <dbReference type="ARBA" id="ARBA00022989"/>
    </source>
</evidence>
<keyword evidence="5 11" id="KW-0808">Transferase</keyword>
<keyword evidence="11" id="KW-0464">Manganese</keyword>
<dbReference type="EMBL" id="JARQZJ010000098">
    <property type="protein sequence ID" value="KAK9886113.1"/>
    <property type="molecule type" value="Genomic_DNA"/>
</dbReference>
<organism evidence="14 15">
    <name type="scientific">Henosepilachna vigintioctopunctata</name>
    <dbReference type="NCBI Taxonomy" id="420089"/>
    <lineage>
        <taxon>Eukaryota</taxon>
        <taxon>Metazoa</taxon>
        <taxon>Ecdysozoa</taxon>
        <taxon>Arthropoda</taxon>
        <taxon>Hexapoda</taxon>
        <taxon>Insecta</taxon>
        <taxon>Pterygota</taxon>
        <taxon>Neoptera</taxon>
        <taxon>Endopterygota</taxon>
        <taxon>Coleoptera</taxon>
        <taxon>Polyphaga</taxon>
        <taxon>Cucujiformia</taxon>
        <taxon>Coccinelloidea</taxon>
        <taxon>Coccinellidae</taxon>
        <taxon>Epilachninae</taxon>
        <taxon>Epilachnini</taxon>
        <taxon>Henosepilachna</taxon>
    </lineage>
</organism>
<keyword evidence="6" id="KW-0812">Transmembrane</keyword>
<reference evidence="14 15" key="1">
    <citation type="submission" date="2023-03" db="EMBL/GenBank/DDBJ databases">
        <title>Genome insight into feeding habits of ladybird beetles.</title>
        <authorList>
            <person name="Li H.-S."/>
            <person name="Huang Y.-H."/>
            <person name="Pang H."/>
        </authorList>
    </citation>
    <scope>NUCLEOTIDE SEQUENCE [LARGE SCALE GENOMIC DNA]</scope>
    <source>
        <strain evidence="14">SYSU_2023b</strain>
        <tissue evidence="14">Whole body</tissue>
    </source>
</reference>
<comment type="caution">
    <text evidence="14">The sequence shown here is derived from an EMBL/GenBank/DDBJ whole genome shotgun (WGS) entry which is preliminary data.</text>
</comment>
<feature type="domain" description="Galactosyltransferase C-terminal" evidence="12">
    <location>
        <begin position="170"/>
        <end position="246"/>
    </location>
</feature>
<dbReference type="GO" id="GO:0005975">
    <property type="term" value="P:carbohydrate metabolic process"/>
    <property type="evidence" value="ECO:0007669"/>
    <property type="project" value="InterPro"/>
</dbReference>
<dbReference type="EC" id="2.4.1.-" evidence="11"/>
<dbReference type="InterPro" id="IPR029044">
    <property type="entry name" value="Nucleotide-diphossugar_trans"/>
</dbReference>
<comment type="similarity">
    <text evidence="3 11">Belongs to the glycosyltransferase 7 family.</text>
</comment>
<feature type="domain" description="Galactosyltransferase N-terminal" evidence="13">
    <location>
        <begin position="75"/>
        <end position="164"/>
    </location>
</feature>
<evidence type="ECO:0000256" key="10">
    <source>
        <dbReference type="ARBA" id="ARBA00023180"/>
    </source>
</evidence>
<dbReference type="GO" id="GO:0016020">
    <property type="term" value="C:membrane"/>
    <property type="evidence" value="ECO:0007669"/>
    <property type="project" value="UniProtKB-SubCell"/>
</dbReference>
<evidence type="ECO:0000256" key="7">
    <source>
        <dbReference type="ARBA" id="ARBA00022968"/>
    </source>
</evidence>
<comment type="function">
    <text evidence="11">Catalyzes the transfer of galactose onto proteins or lipids.</text>
</comment>
<keyword evidence="10 11" id="KW-0325">Glycoprotein</keyword>
<evidence type="ECO:0000259" key="13">
    <source>
        <dbReference type="Pfam" id="PF13733"/>
    </source>
</evidence>
<dbReference type="GO" id="GO:0030166">
    <property type="term" value="P:proteoglycan biosynthetic process"/>
    <property type="evidence" value="ECO:0007669"/>
    <property type="project" value="TreeGrafter"/>
</dbReference>
<dbReference type="Pfam" id="PF02709">
    <property type="entry name" value="Glyco_transf_7C"/>
    <property type="match status" value="1"/>
</dbReference>
<keyword evidence="15" id="KW-1185">Reference proteome</keyword>
<evidence type="ECO:0000256" key="5">
    <source>
        <dbReference type="ARBA" id="ARBA00022679"/>
    </source>
</evidence>
<keyword evidence="9" id="KW-0472">Membrane</keyword>
<dbReference type="Pfam" id="PF13733">
    <property type="entry name" value="Glyco_transf_7N"/>
    <property type="match status" value="1"/>
</dbReference>
<dbReference type="CDD" id="cd00899">
    <property type="entry name" value="b4GalT"/>
    <property type="match status" value="1"/>
</dbReference>
<evidence type="ECO:0000313" key="15">
    <source>
        <dbReference type="Proteomes" id="UP001431783"/>
    </source>
</evidence>
<dbReference type="GO" id="GO:0005794">
    <property type="term" value="C:Golgi apparatus"/>
    <property type="evidence" value="ECO:0007669"/>
    <property type="project" value="TreeGrafter"/>
</dbReference>
<dbReference type="PANTHER" id="PTHR19300">
    <property type="entry name" value="BETA-1,4-GALACTOSYLTRANSFERASE"/>
    <property type="match status" value="1"/>
</dbReference>
<comment type="pathway">
    <text evidence="2 11">Protein modification; protein glycosylation.</text>
</comment>
<evidence type="ECO:0000256" key="6">
    <source>
        <dbReference type="ARBA" id="ARBA00022692"/>
    </source>
</evidence>
<dbReference type="PRINTS" id="PR02050">
    <property type="entry name" value="B14GALTRFASE"/>
</dbReference>
<name>A0AAW1V024_9CUCU</name>
<dbReference type="InterPro" id="IPR027995">
    <property type="entry name" value="Galactosyl_T_N"/>
</dbReference>
<evidence type="ECO:0000256" key="2">
    <source>
        <dbReference type="ARBA" id="ARBA00004922"/>
    </source>
</evidence>
<protein>
    <recommendedName>
        <fullName evidence="11">Beta-1,4-N-acetylgalactosaminyltransferase</fullName>
        <ecNumber evidence="11">2.4.1.-</ecNumber>
    </recommendedName>
    <alternativeName>
        <fullName evidence="11">Beta-4-GalNAcT</fullName>
    </alternativeName>
</protein>
<evidence type="ECO:0000256" key="1">
    <source>
        <dbReference type="ARBA" id="ARBA00004606"/>
    </source>
</evidence>
<comment type="subcellular location">
    <subcellularLocation>
        <location evidence="1 11">Membrane</location>
        <topology evidence="1 11">Single-pass type II membrane protein</topology>
    </subcellularLocation>
</comment>
<evidence type="ECO:0000256" key="9">
    <source>
        <dbReference type="ARBA" id="ARBA00023136"/>
    </source>
</evidence>
<dbReference type="PANTHER" id="PTHR19300:SF30">
    <property type="entry name" value="BETA-1,4-GALACTOSYLTRANSFERASE 7"/>
    <property type="match status" value="1"/>
</dbReference>
<dbReference type="Proteomes" id="UP001431783">
    <property type="component" value="Unassembled WGS sequence"/>
</dbReference>
<keyword evidence="7 11" id="KW-0735">Signal-anchor</keyword>
<evidence type="ECO:0000313" key="14">
    <source>
        <dbReference type="EMBL" id="KAK9886113.1"/>
    </source>
</evidence>
<gene>
    <name evidence="14" type="ORF">WA026_014900</name>
</gene>
<dbReference type="GO" id="GO:0046525">
    <property type="term" value="F:xylosylprotein 4-beta-galactosyltransferase activity"/>
    <property type="evidence" value="ECO:0007669"/>
    <property type="project" value="TreeGrafter"/>
</dbReference>
<accession>A0AAW1V024</accession>
<keyword evidence="8" id="KW-1133">Transmembrane helix</keyword>
<sequence length="331" mass="38889">MKQNNKMKFKQRMKHPCLPLYFRKEKLLTTFSIYLAALLTIMFIITLTLSIKLLNADSCQNEGNIIKYFSRATNMKNSSSNHRLALLVPYRDRFEELLEFVPYIHNFLNKQHISHGIYVLNQVDGYRFNRASLINVGYLQVKEEYDYIAMHDVDLLPLNANLSYAYPQQPYHLAAPNLHPRYHYAKFIGGILLINREQFGLVNGLSNNYWGWGLEDDEFYVRLKDANLNITRPENVTTGINNTFRHIHKRERKRDTLKCYNQREITRKRDRKTGLHNIEYELLTWKNMTIDFAPLTVMNIKLHCDLNLTPWCNCSSKSSTPTSNIGKQSKS</sequence>
<comment type="cofactor">
    <cofactor evidence="11">
        <name>Mn(2+)</name>
        <dbReference type="ChEBI" id="CHEBI:29035"/>
    </cofactor>
</comment>
<evidence type="ECO:0000259" key="12">
    <source>
        <dbReference type="Pfam" id="PF02709"/>
    </source>
</evidence>
<keyword evidence="11" id="KW-0479">Metal-binding</keyword>